<dbReference type="AlphaFoldDB" id="A0A7S3QKI0"/>
<name>A0A7S3QKI0_DUNTE</name>
<organism evidence="2">
    <name type="scientific">Dunaliella tertiolecta</name>
    <name type="common">Green alga</name>
    <dbReference type="NCBI Taxonomy" id="3047"/>
    <lineage>
        <taxon>Eukaryota</taxon>
        <taxon>Viridiplantae</taxon>
        <taxon>Chlorophyta</taxon>
        <taxon>core chlorophytes</taxon>
        <taxon>Chlorophyceae</taxon>
        <taxon>CS clade</taxon>
        <taxon>Chlamydomonadales</taxon>
        <taxon>Dunaliellaceae</taxon>
        <taxon>Dunaliella</taxon>
    </lineage>
</organism>
<sequence>MAEQQQPLGESFPSSGECDARLYDDLSQYVATPRFLKAFETHGQPSAAAETHGEDGGDTNDGQPPAQGTHHAPSGSSLSPEQPSNQDTVSASQAGYVVVQQEDAVEAMAFYLAQCIAAHPEAQKLAPKQLQDALSSTLQGLKQTRFKQMCTYGRSAYRWSALTYSALQMYQNPWLIRAVITTIWAFSKLGMRAFV</sequence>
<dbReference type="PANTHER" id="PTHR33874">
    <property type="entry name" value="RING FINGER PROTEIN"/>
    <property type="match status" value="1"/>
</dbReference>
<protein>
    <submittedName>
        <fullName evidence="2">Uncharacterized protein</fullName>
    </submittedName>
</protein>
<evidence type="ECO:0000313" key="2">
    <source>
        <dbReference type="EMBL" id="CAE0485401.1"/>
    </source>
</evidence>
<proteinExistence type="predicted"/>
<dbReference type="EMBL" id="HBIP01000995">
    <property type="protein sequence ID" value="CAE0485401.1"/>
    <property type="molecule type" value="Transcribed_RNA"/>
</dbReference>
<gene>
    <name evidence="2" type="ORF">DTER00134_LOCUS440</name>
</gene>
<feature type="region of interest" description="Disordered" evidence="1">
    <location>
        <begin position="41"/>
        <end position="90"/>
    </location>
</feature>
<dbReference type="PANTHER" id="PTHR33874:SF4">
    <property type="entry name" value="EXPRESSED PROTEIN"/>
    <property type="match status" value="1"/>
</dbReference>
<reference evidence="2" key="1">
    <citation type="submission" date="2021-01" db="EMBL/GenBank/DDBJ databases">
        <authorList>
            <person name="Corre E."/>
            <person name="Pelletier E."/>
            <person name="Niang G."/>
            <person name="Scheremetjew M."/>
            <person name="Finn R."/>
            <person name="Kale V."/>
            <person name="Holt S."/>
            <person name="Cochrane G."/>
            <person name="Meng A."/>
            <person name="Brown T."/>
            <person name="Cohen L."/>
        </authorList>
    </citation>
    <scope>NUCLEOTIDE SEQUENCE</scope>
    <source>
        <strain evidence="2">CCMP1320</strain>
    </source>
</reference>
<accession>A0A7S3QKI0</accession>
<evidence type="ECO:0000256" key="1">
    <source>
        <dbReference type="SAM" id="MobiDB-lite"/>
    </source>
</evidence>
<feature type="compositionally biased region" description="Polar residues" evidence="1">
    <location>
        <begin position="74"/>
        <end position="90"/>
    </location>
</feature>